<dbReference type="RefSeq" id="WP_013626623.1">
    <property type="nucleotide sequence ID" value="NC_015174.1"/>
</dbReference>
<dbReference type="HOGENOM" id="CLU_1804759_0_0_0"/>
<accession>F0SPH5</accession>
<dbReference type="EMBL" id="CP002546">
    <property type="protein sequence ID" value="ADY57879.1"/>
    <property type="molecule type" value="Genomic_DNA"/>
</dbReference>
<protein>
    <submittedName>
        <fullName evidence="1">Uncharacterized protein</fullName>
    </submittedName>
</protein>
<keyword evidence="2" id="KW-1185">Reference proteome</keyword>
<dbReference type="AlphaFoldDB" id="F0SPH5"/>
<reference evidence="2" key="1">
    <citation type="submission" date="2011-02" db="EMBL/GenBank/DDBJ databases">
        <title>The complete genome of Planctomyces brasiliensis DSM 5305.</title>
        <authorList>
            <person name="Lucas S."/>
            <person name="Copeland A."/>
            <person name="Lapidus A."/>
            <person name="Bruce D."/>
            <person name="Goodwin L."/>
            <person name="Pitluck S."/>
            <person name="Kyrpides N."/>
            <person name="Mavromatis K."/>
            <person name="Pagani I."/>
            <person name="Ivanova N."/>
            <person name="Ovchinnikova G."/>
            <person name="Lu M."/>
            <person name="Detter J.C."/>
            <person name="Han C."/>
            <person name="Land M."/>
            <person name="Hauser L."/>
            <person name="Markowitz V."/>
            <person name="Cheng J.-F."/>
            <person name="Hugenholtz P."/>
            <person name="Woyke T."/>
            <person name="Wu D."/>
            <person name="Tindall B."/>
            <person name="Pomrenke H.G."/>
            <person name="Brambilla E."/>
            <person name="Klenk H.-P."/>
            <person name="Eisen J.A."/>
        </authorList>
    </citation>
    <scope>NUCLEOTIDE SEQUENCE [LARGE SCALE GENOMIC DNA]</scope>
    <source>
        <strain evidence="2">ATCC 49424 / DSM 5305 / JCM 21570 / NBRC 103401 / IFAM 1448</strain>
    </source>
</reference>
<sequence length="143" mass="15943">MLDSFDAVAFRQELAGLCDVTEGAEDFGDAREHAVDLVVLMAIGFDRDKLDAKTLWDRIESGLREAIATCPHEDMPAFATSCLEHVLCPINRVIGQGDAEAIQQRLYALQGDESTAVVRYLKEHLYPVMVFGRQRFNELKGAK</sequence>
<evidence type="ECO:0000313" key="1">
    <source>
        <dbReference type="EMBL" id="ADY57879.1"/>
    </source>
</evidence>
<evidence type="ECO:0000313" key="2">
    <source>
        <dbReference type="Proteomes" id="UP000006860"/>
    </source>
</evidence>
<gene>
    <name evidence="1" type="ordered locus">Plabr_0250</name>
</gene>
<dbReference type="KEGG" id="pbs:Plabr_0250"/>
<proteinExistence type="predicted"/>
<organism evidence="1 2">
    <name type="scientific">Rubinisphaera brasiliensis (strain ATCC 49424 / DSM 5305 / JCM 21570 / IAM 15109 / NBRC 103401 / IFAM 1448)</name>
    <name type="common">Planctomyces brasiliensis</name>
    <dbReference type="NCBI Taxonomy" id="756272"/>
    <lineage>
        <taxon>Bacteria</taxon>
        <taxon>Pseudomonadati</taxon>
        <taxon>Planctomycetota</taxon>
        <taxon>Planctomycetia</taxon>
        <taxon>Planctomycetales</taxon>
        <taxon>Planctomycetaceae</taxon>
        <taxon>Rubinisphaera</taxon>
    </lineage>
</organism>
<dbReference type="Proteomes" id="UP000006860">
    <property type="component" value="Chromosome"/>
</dbReference>
<name>F0SPH5_RUBBR</name>
<dbReference type="STRING" id="756272.Plabr_0250"/>